<reference evidence="2 3" key="1">
    <citation type="submission" date="2017-11" db="EMBL/GenBank/DDBJ databases">
        <title>De-novo sequencing of pomegranate (Punica granatum L.) genome.</title>
        <authorList>
            <person name="Akparov Z."/>
            <person name="Amiraslanov A."/>
            <person name="Hajiyeva S."/>
            <person name="Abbasov M."/>
            <person name="Kaur K."/>
            <person name="Hamwieh A."/>
            <person name="Solovyev V."/>
            <person name="Salamov A."/>
            <person name="Braich B."/>
            <person name="Kosarev P."/>
            <person name="Mahmoud A."/>
            <person name="Hajiyev E."/>
            <person name="Babayeva S."/>
            <person name="Izzatullayeva V."/>
            <person name="Mammadov A."/>
            <person name="Mammadov A."/>
            <person name="Sharifova S."/>
            <person name="Ojaghi J."/>
            <person name="Eynullazada K."/>
            <person name="Bayramov B."/>
            <person name="Abdulazimova A."/>
            <person name="Shahmuradov I."/>
        </authorList>
    </citation>
    <scope>NUCLEOTIDE SEQUENCE [LARGE SCALE GENOMIC DNA]</scope>
    <source>
        <strain evidence="3">cv. AG2017</strain>
        <tissue evidence="2">Leaf</tissue>
    </source>
</reference>
<name>A0A2I0LC65_PUNGR</name>
<dbReference type="InterPro" id="IPR013103">
    <property type="entry name" value="RVT_2"/>
</dbReference>
<keyword evidence="3" id="KW-1185">Reference proteome</keyword>
<dbReference type="Pfam" id="PF07727">
    <property type="entry name" value="RVT_2"/>
    <property type="match status" value="1"/>
</dbReference>
<dbReference type="STRING" id="22663.A0A2I0LC65"/>
<proteinExistence type="predicted"/>
<dbReference type="AlphaFoldDB" id="A0A2I0LC65"/>
<accession>A0A2I0LC65</accession>
<feature type="domain" description="Reverse transcriptase Ty1/copia-type" evidence="1">
    <location>
        <begin position="55"/>
        <end position="115"/>
    </location>
</feature>
<dbReference type="EMBL" id="PGOL01000056">
    <property type="protein sequence ID" value="PKI78261.1"/>
    <property type="molecule type" value="Genomic_DNA"/>
</dbReference>
<comment type="caution">
    <text evidence="2">The sequence shown here is derived from an EMBL/GenBank/DDBJ whole genome shotgun (WGS) entry which is preliminary data.</text>
</comment>
<evidence type="ECO:0000313" key="3">
    <source>
        <dbReference type="Proteomes" id="UP000233551"/>
    </source>
</evidence>
<protein>
    <recommendedName>
        <fullName evidence="1">Reverse transcriptase Ty1/copia-type domain-containing protein</fullName>
    </recommendedName>
</protein>
<evidence type="ECO:0000259" key="1">
    <source>
        <dbReference type="Pfam" id="PF07727"/>
    </source>
</evidence>
<organism evidence="2 3">
    <name type="scientific">Punica granatum</name>
    <name type="common">Pomegranate</name>
    <dbReference type="NCBI Taxonomy" id="22663"/>
    <lineage>
        <taxon>Eukaryota</taxon>
        <taxon>Viridiplantae</taxon>
        <taxon>Streptophyta</taxon>
        <taxon>Embryophyta</taxon>
        <taxon>Tracheophyta</taxon>
        <taxon>Spermatophyta</taxon>
        <taxon>Magnoliopsida</taxon>
        <taxon>eudicotyledons</taxon>
        <taxon>Gunneridae</taxon>
        <taxon>Pentapetalae</taxon>
        <taxon>rosids</taxon>
        <taxon>malvids</taxon>
        <taxon>Myrtales</taxon>
        <taxon>Lythraceae</taxon>
        <taxon>Punica</taxon>
    </lineage>
</organism>
<evidence type="ECO:0000313" key="2">
    <source>
        <dbReference type="EMBL" id="PKI78261.1"/>
    </source>
</evidence>
<dbReference type="Proteomes" id="UP000233551">
    <property type="component" value="Unassembled WGS sequence"/>
</dbReference>
<gene>
    <name evidence="2" type="ORF">CRG98_001319</name>
</gene>
<sequence length="119" mass="13380">MPISVEVERLSSGSASAPAFIVSADLQEPQTFAQASKHHHCRAAMHEKYMALLHNHTWDLVQLTPTQNVVGCKWVYLIKQKADGNIDRYKARLVAKGFNQREGIDYSETFSLVIKPVTI</sequence>